<dbReference type="PROSITE" id="PS51831">
    <property type="entry name" value="HD"/>
    <property type="match status" value="1"/>
</dbReference>
<dbReference type="InterPro" id="IPR003607">
    <property type="entry name" value="HD/PDEase_dom"/>
</dbReference>
<reference evidence="5 6" key="1">
    <citation type="journal article" date="2018" name="Nat. Biotechnol.">
        <title>A standardized bacterial taxonomy based on genome phylogeny substantially revises the tree of life.</title>
        <authorList>
            <person name="Parks D.H."/>
            <person name="Chuvochina M."/>
            <person name="Waite D.W."/>
            <person name="Rinke C."/>
            <person name="Skarshewski A."/>
            <person name="Chaumeil P.A."/>
            <person name="Hugenholtz P."/>
        </authorList>
    </citation>
    <scope>NUCLEOTIDE SEQUENCE [LARGE SCALE GENOMIC DNA]</scope>
    <source>
        <strain evidence="5">UBA9360</strain>
    </source>
</reference>
<proteinExistence type="inferred from homology"/>
<comment type="similarity">
    <text evidence="2">Belongs to the dGTPase family. Type 2 subfamily.</text>
</comment>
<dbReference type="InterPro" id="IPR006674">
    <property type="entry name" value="HD_domain"/>
</dbReference>
<dbReference type="SUPFAM" id="SSF109604">
    <property type="entry name" value="HD-domain/PDEase-like"/>
    <property type="match status" value="1"/>
</dbReference>
<gene>
    <name evidence="5" type="ORF">DCR58_04160</name>
</gene>
<dbReference type="GO" id="GO:0008832">
    <property type="term" value="F:dGTPase activity"/>
    <property type="evidence" value="ECO:0007669"/>
    <property type="project" value="TreeGrafter"/>
</dbReference>
<dbReference type="PANTHER" id="PTHR11373">
    <property type="entry name" value="DEOXYNUCLEOSIDE TRIPHOSPHATE TRIPHOSPHOHYDROLASE"/>
    <property type="match status" value="1"/>
</dbReference>
<dbReference type="InterPro" id="IPR023023">
    <property type="entry name" value="dNTPase_2"/>
</dbReference>
<dbReference type="STRING" id="314276.OS145_07232"/>
<dbReference type="NCBIfam" id="NF041026">
    <property type="entry name" value="antiphage_dGTPase"/>
    <property type="match status" value="1"/>
</dbReference>
<name>A0A348WN52_9GAMM</name>
<dbReference type="InterPro" id="IPR006261">
    <property type="entry name" value="dGTPase"/>
</dbReference>
<dbReference type="RefSeq" id="WP_272978054.1">
    <property type="nucleotide sequence ID" value="NZ_DAIRLQ010000004.1"/>
</dbReference>
<dbReference type="HAMAP" id="MF_01212">
    <property type="entry name" value="dGTPase_type2"/>
    <property type="match status" value="1"/>
</dbReference>
<evidence type="ECO:0000259" key="4">
    <source>
        <dbReference type="PROSITE" id="PS51831"/>
    </source>
</evidence>
<dbReference type="GO" id="GO:0006203">
    <property type="term" value="P:dGTP catabolic process"/>
    <property type="evidence" value="ECO:0007669"/>
    <property type="project" value="TreeGrafter"/>
</dbReference>
<dbReference type="Pfam" id="PF01966">
    <property type="entry name" value="HD"/>
    <property type="match status" value="1"/>
</dbReference>
<dbReference type="NCBIfam" id="NF003701">
    <property type="entry name" value="PRK05318.1"/>
    <property type="match status" value="1"/>
</dbReference>
<evidence type="ECO:0000313" key="6">
    <source>
        <dbReference type="Proteomes" id="UP000262878"/>
    </source>
</evidence>
<sequence length="439" mass="49628">MHSSAWLARQAEAPSRQGDTRSPFQRDKARILHSAAFRRLQAKTQVMYIGMHDFPRTRLTHSLEASQIGSSLVAHLHQQQPDISRSLGLSKSLIESLCLAHDIGHPPFGHGGEIALNYMMRRHGGFEGNGQTFRIVTQIEAYTPDAGMNLCRRTLLGLLKYPVLMSAARRAILPDDVTHFRHLPTRQWLPAKALYDDDSIALDWLLEPLSASDREHLGQFSEMPTTDRHGRSAFKSVDASIMEIADDIAYGVHDLEDAIVVGLINRELWLEQMFPKLQELASALVDFDAVELTDNLFSSHHYQRKAAIGSLVNRILTSTQLVCQSEQFESDLLSYKAQLAETEQQLLNALKHFIFTFVIRKPEMQVQEFKGQQIVMELFDALSVEPDRLLPDNTATRYKAAKQQGWNSARVISDYLSGMTDAYAARLHQELFSVQPPRI</sequence>
<accession>A0A348WN52</accession>
<dbReference type="PANTHER" id="PTHR11373:SF40">
    <property type="entry name" value="DEOXYGUANOSINETRIPHOSPHATE TRIPHOSPHOHYDROLASE-LIKE PROTEIN 2"/>
    <property type="match status" value="1"/>
</dbReference>
<protein>
    <recommendedName>
        <fullName evidence="2">Deoxyguanosinetriphosphate triphosphohydrolase-like protein</fullName>
    </recommendedName>
</protein>
<evidence type="ECO:0000313" key="5">
    <source>
        <dbReference type="EMBL" id="HAR55964.1"/>
    </source>
</evidence>
<dbReference type="InterPro" id="IPR026875">
    <property type="entry name" value="PHydrolase_assoc_dom"/>
</dbReference>
<keyword evidence="1 2" id="KW-0378">Hydrolase</keyword>
<feature type="domain" description="HD" evidence="4">
    <location>
        <begin position="58"/>
        <end position="251"/>
    </location>
</feature>
<comment type="caution">
    <text evidence="5">The sequence shown here is derived from an EMBL/GenBank/DDBJ whole genome shotgun (WGS) entry which is preliminary data.</text>
</comment>
<dbReference type="CDD" id="cd00077">
    <property type="entry name" value="HDc"/>
    <property type="match status" value="1"/>
</dbReference>
<dbReference type="EMBL" id="DMUP01000092">
    <property type="protein sequence ID" value="HAR55964.1"/>
    <property type="molecule type" value="Genomic_DNA"/>
</dbReference>
<organism evidence="5 6">
    <name type="scientific">Idiomarina baltica</name>
    <dbReference type="NCBI Taxonomy" id="190892"/>
    <lineage>
        <taxon>Bacteria</taxon>
        <taxon>Pseudomonadati</taxon>
        <taxon>Pseudomonadota</taxon>
        <taxon>Gammaproteobacteria</taxon>
        <taxon>Alteromonadales</taxon>
        <taxon>Idiomarinaceae</taxon>
        <taxon>Idiomarina</taxon>
    </lineage>
</organism>
<dbReference type="AlphaFoldDB" id="A0A348WN52"/>
<feature type="region of interest" description="Disordered" evidence="3">
    <location>
        <begin position="1"/>
        <end position="25"/>
    </location>
</feature>
<dbReference type="InterPro" id="IPR050135">
    <property type="entry name" value="dGTPase-like"/>
</dbReference>
<evidence type="ECO:0000256" key="3">
    <source>
        <dbReference type="SAM" id="MobiDB-lite"/>
    </source>
</evidence>
<dbReference type="NCBIfam" id="TIGR01353">
    <property type="entry name" value="dGTP_triPase"/>
    <property type="match status" value="1"/>
</dbReference>
<dbReference type="SMART" id="SM00471">
    <property type="entry name" value="HDc"/>
    <property type="match status" value="1"/>
</dbReference>
<dbReference type="Pfam" id="PF13286">
    <property type="entry name" value="HD_assoc"/>
    <property type="match status" value="1"/>
</dbReference>
<dbReference type="Gene3D" id="1.10.3210.10">
    <property type="entry name" value="Hypothetical protein af1432"/>
    <property type="match status" value="1"/>
</dbReference>
<dbReference type="Proteomes" id="UP000262878">
    <property type="component" value="Unassembled WGS sequence"/>
</dbReference>
<evidence type="ECO:0000256" key="1">
    <source>
        <dbReference type="ARBA" id="ARBA00022801"/>
    </source>
</evidence>
<evidence type="ECO:0000256" key="2">
    <source>
        <dbReference type="HAMAP-Rule" id="MF_01212"/>
    </source>
</evidence>